<proteinExistence type="predicted"/>
<sequence length="79" mass="8315">MGIDSAAVLTLELSVIGVDGLRVIDYSIIPQIPSGNTNAISLATGDRGAPRRPRHTTRVRWPGRASASRRPAPCLAPGL</sequence>
<dbReference type="EMBL" id="CP113520">
    <property type="protein sequence ID" value="WAJ31293.1"/>
    <property type="molecule type" value="Genomic_DNA"/>
</dbReference>
<organism evidence="1 2">
    <name type="scientific">Antarcticirhabdus aurantiaca</name>
    <dbReference type="NCBI Taxonomy" id="2606717"/>
    <lineage>
        <taxon>Bacteria</taxon>
        <taxon>Pseudomonadati</taxon>
        <taxon>Pseudomonadota</taxon>
        <taxon>Alphaproteobacteria</taxon>
        <taxon>Hyphomicrobiales</taxon>
        <taxon>Aurantimonadaceae</taxon>
        <taxon>Antarcticirhabdus</taxon>
    </lineage>
</organism>
<name>A0ACD4NX44_9HYPH</name>
<evidence type="ECO:0000313" key="1">
    <source>
        <dbReference type="EMBL" id="WAJ31293.1"/>
    </source>
</evidence>
<evidence type="ECO:0000313" key="2">
    <source>
        <dbReference type="Proteomes" id="UP001163223"/>
    </source>
</evidence>
<reference evidence="1" key="1">
    <citation type="submission" date="2022-11" db="EMBL/GenBank/DDBJ databases">
        <title>beta-Carotene-producing bacterium, Jeongeuplla avenae sp. nov., alleviates the salt stress of Arabidopsis seedlings.</title>
        <authorList>
            <person name="Jiang L."/>
            <person name="Lee J."/>
        </authorList>
    </citation>
    <scope>NUCLEOTIDE SEQUENCE</scope>
    <source>
        <strain evidence="1">DY_R2A_6</strain>
    </source>
</reference>
<protein>
    <submittedName>
        <fullName evidence="1">GMC oxidoreductase</fullName>
    </submittedName>
</protein>
<gene>
    <name evidence="1" type="ORF">OXU80_14275</name>
</gene>
<dbReference type="Proteomes" id="UP001163223">
    <property type="component" value="Chromosome"/>
</dbReference>
<keyword evidence="2" id="KW-1185">Reference proteome</keyword>
<accession>A0ACD4NX44</accession>